<evidence type="ECO:0000259" key="3">
    <source>
        <dbReference type="Pfam" id="PF01757"/>
    </source>
</evidence>
<feature type="transmembrane region" description="Helical" evidence="2">
    <location>
        <begin position="193"/>
        <end position="212"/>
    </location>
</feature>
<feature type="transmembrane region" description="Helical" evidence="2">
    <location>
        <begin position="338"/>
        <end position="360"/>
    </location>
</feature>
<feature type="transmembrane region" description="Helical" evidence="2">
    <location>
        <begin position="300"/>
        <end position="318"/>
    </location>
</feature>
<feature type="transmembrane region" description="Helical" evidence="2">
    <location>
        <begin position="275"/>
        <end position="294"/>
    </location>
</feature>
<comment type="caution">
    <text evidence="4">The sequence shown here is derived from an EMBL/GenBank/DDBJ whole genome shotgun (WGS) entry which is preliminary data.</text>
</comment>
<dbReference type="Pfam" id="PF01757">
    <property type="entry name" value="Acyl_transf_3"/>
    <property type="match status" value="1"/>
</dbReference>
<keyword evidence="5" id="KW-1185">Reference proteome</keyword>
<keyword evidence="2" id="KW-1133">Transmembrane helix</keyword>
<organism evidence="4 5">
    <name type="scientific">Symbiodinium natans</name>
    <dbReference type="NCBI Taxonomy" id="878477"/>
    <lineage>
        <taxon>Eukaryota</taxon>
        <taxon>Sar</taxon>
        <taxon>Alveolata</taxon>
        <taxon>Dinophyceae</taxon>
        <taxon>Suessiales</taxon>
        <taxon>Symbiodiniaceae</taxon>
        <taxon>Symbiodinium</taxon>
    </lineage>
</organism>
<dbReference type="Proteomes" id="UP000604046">
    <property type="component" value="Unassembled WGS sequence"/>
</dbReference>
<feature type="transmembrane region" description="Helical" evidence="2">
    <location>
        <begin position="107"/>
        <end position="128"/>
    </location>
</feature>
<dbReference type="PANTHER" id="PTHR23028:SF53">
    <property type="entry name" value="ACYL_TRANSF_3 DOMAIN-CONTAINING PROTEIN"/>
    <property type="match status" value="1"/>
</dbReference>
<dbReference type="GO" id="GO:0016020">
    <property type="term" value="C:membrane"/>
    <property type="evidence" value="ECO:0007669"/>
    <property type="project" value="TreeGrafter"/>
</dbReference>
<dbReference type="OrthoDB" id="419143at2759"/>
<feature type="transmembrane region" description="Helical" evidence="2">
    <location>
        <begin position="75"/>
        <end position="95"/>
    </location>
</feature>
<name>A0A812UN11_9DINO</name>
<feature type="domain" description="Acyltransferase 3" evidence="3">
    <location>
        <begin position="69"/>
        <end position="390"/>
    </location>
</feature>
<dbReference type="InterPro" id="IPR002656">
    <property type="entry name" value="Acyl_transf_3_dom"/>
</dbReference>
<feature type="region of interest" description="Disordered" evidence="1">
    <location>
        <begin position="1228"/>
        <end position="1269"/>
    </location>
</feature>
<keyword evidence="2" id="KW-0472">Membrane</keyword>
<reference evidence="4" key="1">
    <citation type="submission" date="2021-02" db="EMBL/GenBank/DDBJ databases">
        <authorList>
            <person name="Dougan E. K."/>
            <person name="Rhodes N."/>
            <person name="Thang M."/>
            <person name="Chan C."/>
        </authorList>
    </citation>
    <scope>NUCLEOTIDE SEQUENCE</scope>
</reference>
<dbReference type="GO" id="GO:0016747">
    <property type="term" value="F:acyltransferase activity, transferring groups other than amino-acyl groups"/>
    <property type="evidence" value="ECO:0007669"/>
    <property type="project" value="InterPro"/>
</dbReference>
<proteinExistence type="predicted"/>
<evidence type="ECO:0000313" key="5">
    <source>
        <dbReference type="Proteomes" id="UP000604046"/>
    </source>
</evidence>
<evidence type="ECO:0000313" key="4">
    <source>
        <dbReference type="EMBL" id="CAE7570486.1"/>
    </source>
</evidence>
<feature type="transmembrane region" description="Helical" evidence="2">
    <location>
        <begin position="162"/>
        <end position="181"/>
    </location>
</feature>
<dbReference type="GO" id="GO:0000271">
    <property type="term" value="P:polysaccharide biosynthetic process"/>
    <property type="evidence" value="ECO:0007669"/>
    <property type="project" value="TreeGrafter"/>
</dbReference>
<feature type="compositionally biased region" description="Basic and acidic residues" evidence="1">
    <location>
        <begin position="1240"/>
        <end position="1265"/>
    </location>
</feature>
<dbReference type="InterPro" id="IPR050879">
    <property type="entry name" value="Acyltransferase_3"/>
</dbReference>
<keyword evidence="2" id="KW-0812">Transmembrane</keyword>
<gene>
    <name evidence="4" type="primary">Abcb1a</name>
    <name evidence="4" type="ORF">SNAT2548_LOCUS32473</name>
</gene>
<evidence type="ECO:0000256" key="2">
    <source>
        <dbReference type="SAM" id="Phobius"/>
    </source>
</evidence>
<sequence length="1319" mass="146534">MCCMGSQRSVWGFARVQDEVQERRVGERFLRSVEAQLQNCVHPCPDISEDGWDWPCDRIRCAKGLVAFMQGGSVGLFYIISGFVVSLGYSASAAVRFSAGDFWMRRVGRLGPTSVLTGALGFFFKLFAHPASTPDLTILDLVLCFTGMTSWVSTSPVIKETWTVSTMLFFYACFPFLAPALQKLQLRHLRPVAWAMYVLQAVAMCSAAPLTLSHLGHSGYWIRMFPPARLPVFIMGVCAGFARTRAGQGETVSEAVPAVPASGVAWGSRACLPGWVLAMAWMGLTAAATVVTYFCSVRLFPLQFYLEVFLPILFYELILAITSEDRLSGFFRSRPLRFLGGISMCIYMVHPLVMEGVALALGKNLQVKSLPWWTLLVAVPSSIVLGWLLTALFERPVSRWFRAGYEQVSAKELYLVAETRAVGAETAENLVDLLGTQYALTVRDCQLRSCVGQKLRRRRDPGRRELSDGIVAPLRHFDNASSLSLSAKQSRLRVYIDRAASVCPAADRIIVLQKWRELLMINPDATAAGRQLIAEAGKDVDHNDAWQILQDHFARKSTSTLRTRVNSLCLFCKWFKIEFPNELAIPPSEEGVYSYLCHLRRVESPPMRGSTFMASLAFLSGFLGMIEAAQAAFSQRALGVAHLMCVNKAPLKRAPVLTVPMICAWELTAVYEAELCTRAFAGFATLLLLGRLRCSDGNRLECGSVEGDFLEGNLMKVKTAKTKEKQVTFLPAVIPTMGLLGLPWLSSFLSARAQLGLKSLPTERDRRAQSVATHKFVLFPSEASVSADRQSAISAADVSQRLREVLSKLLNYDEVQGYSSHSLKATMLSMFNKYGESDYLDEAQLLRYHVLQGRQSALNYTRDCLAKPMRVFMDMFECVAEGSYMPDNSRGRLFPEFADRVCAMTQFEEHAKKSVDQAIEVLTGEGFLRAARKPDAPESDQANKHGDVLDEGVSSKARPAVMPQVGGEVHSPSPHSLVFVPMLDSQAIFEARAREIGFTDTEIAVFKQQGWDTFGRLAFAKNYTAGQADDKPLIELAQVITGVPRLLQTEYLSFASHSLIDAVVQMYDENQLRYLRWDQCTKRDQELMGTKSDPMWRPDANGHIKEVKMPVELKANTSTDLKLKFALQRRSLAFDQSRLIDYDKMERWAQVLLDAFLEIPPAGYAKVSVEQVHNADLALFKCMMKETRSGIKPLADGTLPIETAIRAAISAPEVRLCLQPLPLQSGARRKADDAVLEDTTSVKRRGEASKARTEEERLKRQERGAANDSGVVRMPNRLIGYSATKPDGEPVCFDYNLDGCSDAAAGEKCRKGWNKPSLA</sequence>
<feature type="transmembrane region" description="Helical" evidence="2">
    <location>
        <begin position="372"/>
        <end position="393"/>
    </location>
</feature>
<dbReference type="PANTHER" id="PTHR23028">
    <property type="entry name" value="ACETYLTRANSFERASE"/>
    <property type="match status" value="1"/>
</dbReference>
<accession>A0A812UN11</accession>
<evidence type="ECO:0000256" key="1">
    <source>
        <dbReference type="SAM" id="MobiDB-lite"/>
    </source>
</evidence>
<dbReference type="EMBL" id="CAJNDS010002712">
    <property type="protein sequence ID" value="CAE7570486.1"/>
    <property type="molecule type" value="Genomic_DNA"/>
</dbReference>
<protein>
    <submittedName>
        <fullName evidence="4">Abcb1a protein</fullName>
    </submittedName>
</protein>